<keyword evidence="3" id="KW-1003">Cell membrane</keyword>
<evidence type="ECO:0000256" key="7">
    <source>
        <dbReference type="RuleBase" id="RU363032"/>
    </source>
</evidence>
<feature type="transmembrane region" description="Helical" evidence="7">
    <location>
        <begin position="167"/>
        <end position="192"/>
    </location>
</feature>
<sequence>MTTTTPTRRRRRVDQQQRRTAVWMVSPALVVMFLVAAVPIGYAVWLSLNVYSVRQAGLSQFVGLTNYWNALTSPEWWEAFRQTLFFAVVSVGLEIVLGVAMALLLNMAFRGRGLLRSTLLVPYAVLTVVSAITWQAMFDSNLGLVTGVLRALGLPGGEHVWLAEPGYAMAVIIVADVWKTAPFVALLVLAGLQVIPPDVYEAADLDGATRWQTFWRVTLPLLRPAIALAAIFRLLDALRIFDLPFVLTKGASGTETMSMLAYQELREGRLIGPGSALSILTFATVMVVSLVYIRFAGGNIRDVAKDGR</sequence>
<feature type="transmembrane region" description="Helical" evidence="7">
    <location>
        <begin position="117"/>
        <end position="137"/>
    </location>
</feature>
<dbReference type="EMBL" id="JAQGLA010000071">
    <property type="protein sequence ID" value="MDA3629617.1"/>
    <property type="molecule type" value="Genomic_DNA"/>
</dbReference>
<dbReference type="PROSITE" id="PS50928">
    <property type="entry name" value="ABC_TM1"/>
    <property type="match status" value="1"/>
</dbReference>
<keyword evidence="10" id="KW-1185">Reference proteome</keyword>
<evidence type="ECO:0000256" key="5">
    <source>
        <dbReference type="ARBA" id="ARBA00022989"/>
    </source>
</evidence>
<evidence type="ECO:0000256" key="2">
    <source>
        <dbReference type="ARBA" id="ARBA00022448"/>
    </source>
</evidence>
<comment type="subcellular location">
    <subcellularLocation>
        <location evidence="1 7">Cell membrane</location>
        <topology evidence="1 7">Multi-pass membrane protein</topology>
    </subcellularLocation>
</comment>
<comment type="similarity">
    <text evidence="7">Belongs to the binding-protein-dependent transport system permease family.</text>
</comment>
<evidence type="ECO:0000256" key="1">
    <source>
        <dbReference type="ARBA" id="ARBA00004651"/>
    </source>
</evidence>
<dbReference type="SUPFAM" id="SSF161098">
    <property type="entry name" value="MetI-like"/>
    <property type="match status" value="1"/>
</dbReference>
<dbReference type="Proteomes" id="UP001210380">
    <property type="component" value="Unassembled WGS sequence"/>
</dbReference>
<feature type="transmembrane region" description="Helical" evidence="7">
    <location>
        <begin position="21"/>
        <end position="45"/>
    </location>
</feature>
<name>A0ABT4V6L7_9PSEU</name>
<feature type="domain" description="ABC transmembrane type-1" evidence="8">
    <location>
        <begin position="80"/>
        <end position="292"/>
    </location>
</feature>
<evidence type="ECO:0000313" key="10">
    <source>
        <dbReference type="Proteomes" id="UP001210380"/>
    </source>
</evidence>
<evidence type="ECO:0000313" key="9">
    <source>
        <dbReference type="EMBL" id="MDA3629617.1"/>
    </source>
</evidence>
<organism evidence="9 10">
    <name type="scientific">Saccharopolyspora oryzae</name>
    <dbReference type="NCBI Taxonomy" id="2997343"/>
    <lineage>
        <taxon>Bacteria</taxon>
        <taxon>Bacillati</taxon>
        <taxon>Actinomycetota</taxon>
        <taxon>Actinomycetes</taxon>
        <taxon>Pseudonocardiales</taxon>
        <taxon>Pseudonocardiaceae</taxon>
        <taxon>Saccharopolyspora</taxon>
    </lineage>
</organism>
<evidence type="ECO:0000256" key="3">
    <source>
        <dbReference type="ARBA" id="ARBA00022475"/>
    </source>
</evidence>
<keyword evidence="4 7" id="KW-0812">Transmembrane</keyword>
<keyword evidence="6 7" id="KW-0472">Membrane</keyword>
<feature type="transmembrane region" description="Helical" evidence="7">
    <location>
        <begin position="270"/>
        <end position="293"/>
    </location>
</feature>
<dbReference type="Pfam" id="PF00528">
    <property type="entry name" value="BPD_transp_1"/>
    <property type="match status" value="1"/>
</dbReference>
<keyword evidence="5 7" id="KW-1133">Transmembrane helix</keyword>
<dbReference type="Gene3D" id="1.10.3720.10">
    <property type="entry name" value="MetI-like"/>
    <property type="match status" value="1"/>
</dbReference>
<dbReference type="RefSeq" id="WP_270952649.1">
    <property type="nucleotide sequence ID" value="NZ_JAQGLA010000071.1"/>
</dbReference>
<dbReference type="PANTHER" id="PTHR43005:SF2">
    <property type="entry name" value="INTEGRAL MEMBRANE SUGAR TRANSPORT PROTEIN"/>
    <property type="match status" value="1"/>
</dbReference>
<evidence type="ECO:0000256" key="6">
    <source>
        <dbReference type="ARBA" id="ARBA00023136"/>
    </source>
</evidence>
<dbReference type="PANTHER" id="PTHR43005">
    <property type="entry name" value="BLR7065 PROTEIN"/>
    <property type="match status" value="1"/>
</dbReference>
<evidence type="ECO:0000259" key="8">
    <source>
        <dbReference type="PROSITE" id="PS50928"/>
    </source>
</evidence>
<dbReference type="InterPro" id="IPR035906">
    <property type="entry name" value="MetI-like_sf"/>
</dbReference>
<accession>A0ABT4V6L7</accession>
<reference evidence="9 10" key="1">
    <citation type="submission" date="2022-11" db="EMBL/GenBank/DDBJ databases">
        <title>Draft genome sequence of Saccharopolyspora sp. WRP15-2 isolated from rhizosphere soils of wild rice in Thailand.</title>
        <authorList>
            <person name="Duangmal K."/>
            <person name="Kammanee S."/>
            <person name="Muangham S."/>
        </authorList>
    </citation>
    <scope>NUCLEOTIDE SEQUENCE [LARGE SCALE GENOMIC DNA]</scope>
    <source>
        <strain evidence="9 10">WRP15-2</strain>
    </source>
</reference>
<feature type="transmembrane region" description="Helical" evidence="7">
    <location>
        <begin position="213"/>
        <end position="235"/>
    </location>
</feature>
<evidence type="ECO:0000256" key="4">
    <source>
        <dbReference type="ARBA" id="ARBA00022692"/>
    </source>
</evidence>
<gene>
    <name evidence="9" type="ORF">OU415_29605</name>
</gene>
<dbReference type="CDD" id="cd06261">
    <property type="entry name" value="TM_PBP2"/>
    <property type="match status" value="1"/>
</dbReference>
<feature type="transmembrane region" description="Helical" evidence="7">
    <location>
        <begin position="84"/>
        <end position="105"/>
    </location>
</feature>
<keyword evidence="2 7" id="KW-0813">Transport</keyword>
<protein>
    <submittedName>
        <fullName evidence="9">Sugar ABC transporter permease</fullName>
    </submittedName>
</protein>
<dbReference type="InterPro" id="IPR000515">
    <property type="entry name" value="MetI-like"/>
</dbReference>
<comment type="caution">
    <text evidence="9">The sequence shown here is derived from an EMBL/GenBank/DDBJ whole genome shotgun (WGS) entry which is preliminary data.</text>
</comment>
<proteinExistence type="inferred from homology"/>